<evidence type="ECO:0000313" key="6">
    <source>
        <dbReference type="EMBL" id="GAA4520151.1"/>
    </source>
</evidence>
<organism evidence="6 7">
    <name type="scientific">Actinoallomurus oryzae</name>
    <dbReference type="NCBI Taxonomy" id="502180"/>
    <lineage>
        <taxon>Bacteria</taxon>
        <taxon>Bacillati</taxon>
        <taxon>Actinomycetota</taxon>
        <taxon>Actinomycetes</taxon>
        <taxon>Streptosporangiales</taxon>
        <taxon>Thermomonosporaceae</taxon>
        <taxon>Actinoallomurus</taxon>
    </lineage>
</organism>
<dbReference type="PROSITE" id="PS50294">
    <property type="entry name" value="WD_REPEATS_REGION"/>
    <property type="match status" value="5"/>
</dbReference>
<feature type="repeat" description="WD" evidence="3">
    <location>
        <begin position="977"/>
        <end position="1020"/>
    </location>
</feature>
<dbReference type="SUPFAM" id="SSF56112">
    <property type="entry name" value="Protein kinase-like (PK-like)"/>
    <property type="match status" value="1"/>
</dbReference>
<evidence type="ECO:0000259" key="5">
    <source>
        <dbReference type="PROSITE" id="PS50011"/>
    </source>
</evidence>
<keyword evidence="2" id="KW-0677">Repeat</keyword>
<dbReference type="PRINTS" id="PR00320">
    <property type="entry name" value="GPROTEINBRPT"/>
</dbReference>
<dbReference type="InterPro" id="IPR015943">
    <property type="entry name" value="WD40/YVTN_repeat-like_dom_sf"/>
</dbReference>
<dbReference type="InterPro" id="IPR001680">
    <property type="entry name" value="WD40_rpt"/>
</dbReference>
<dbReference type="InterPro" id="IPR008271">
    <property type="entry name" value="Ser/Thr_kinase_AS"/>
</dbReference>
<feature type="repeat" description="WD" evidence="3">
    <location>
        <begin position="1074"/>
        <end position="1108"/>
    </location>
</feature>
<evidence type="ECO:0000256" key="4">
    <source>
        <dbReference type="PROSITE-ProRule" id="PRU00339"/>
    </source>
</evidence>
<reference evidence="7" key="1">
    <citation type="journal article" date="2019" name="Int. J. Syst. Evol. Microbiol.">
        <title>The Global Catalogue of Microorganisms (GCM) 10K type strain sequencing project: providing services to taxonomists for standard genome sequencing and annotation.</title>
        <authorList>
            <consortium name="The Broad Institute Genomics Platform"/>
            <consortium name="The Broad Institute Genome Sequencing Center for Infectious Disease"/>
            <person name="Wu L."/>
            <person name="Ma J."/>
        </authorList>
    </citation>
    <scope>NUCLEOTIDE SEQUENCE [LARGE SCALE GENOMIC DNA]</scope>
    <source>
        <strain evidence="7">JCM 17933</strain>
    </source>
</reference>
<dbReference type="PROSITE" id="PS50011">
    <property type="entry name" value="PROTEIN_KINASE_DOM"/>
    <property type="match status" value="1"/>
</dbReference>
<proteinExistence type="predicted"/>
<dbReference type="PANTHER" id="PTHR19879">
    <property type="entry name" value="TRANSCRIPTION INITIATION FACTOR TFIID"/>
    <property type="match status" value="1"/>
</dbReference>
<dbReference type="InterPro" id="IPR036322">
    <property type="entry name" value="WD40_repeat_dom_sf"/>
</dbReference>
<dbReference type="InterPro" id="IPR000719">
    <property type="entry name" value="Prot_kinase_dom"/>
</dbReference>
<dbReference type="PROSITE" id="PS50082">
    <property type="entry name" value="WD_REPEATS_2"/>
    <property type="match status" value="9"/>
</dbReference>
<dbReference type="InterPro" id="IPR019734">
    <property type="entry name" value="TPR_rpt"/>
</dbReference>
<comment type="caution">
    <text evidence="6">The sequence shown here is derived from an EMBL/GenBank/DDBJ whole genome shotgun (WGS) entry which is preliminary data.</text>
</comment>
<dbReference type="InterPro" id="IPR011990">
    <property type="entry name" value="TPR-like_helical_dom_sf"/>
</dbReference>
<feature type="domain" description="Protein kinase" evidence="5">
    <location>
        <begin position="17"/>
        <end position="294"/>
    </location>
</feature>
<evidence type="ECO:0000256" key="2">
    <source>
        <dbReference type="ARBA" id="ARBA00022737"/>
    </source>
</evidence>
<feature type="repeat" description="WD" evidence="3">
    <location>
        <begin position="1042"/>
        <end position="1073"/>
    </location>
</feature>
<keyword evidence="7" id="KW-1185">Reference proteome</keyword>
<feature type="repeat" description="WD" evidence="3">
    <location>
        <begin position="533"/>
        <end position="565"/>
    </location>
</feature>
<dbReference type="PROSITE" id="PS50005">
    <property type="entry name" value="TPR"/>
    <property type="match status" value="1"/>
</dbReference>
<dbReference type="SUPFAM" id="SSF48452">
    <property type="entry name" value="TPR-like"/>
    <property type="match status" value="1"/>
</dbReference>
<dbReference type="PROSITE" id="PS00678">
    <property type="entry name" value="WD_REPEATS_1"/>
    <property type="match status" value="3"/>
</dbReference>
<dbReference type="PROSITE" id="PS00108">
    <property type="entry name" value="PROTEIN_KINASE_ST"/>
    <property type="match status" value="1"/>
</dbReference>
<dbReference type="RefSeq" id="WP_345475394.1">
    <property type="nucleotide sequence ID" value="NZ_BAABHF010000065.1"/>
</dbReference>
<feature type="repeat" description="WD" evidence="3">
    <location>
        <begin position="566"/>
        <end position="607"/>
    </location>
</feature>
<dbReference type="SMART" id="SM00220">
    <property type="entry name" value="S_TKc"/>
    <property type="match status" value="1"/>
</dbReference>
<feature type="repeat" description="TPR" evidence="4">
    <location>
        <begin position="314"/>
        <end position="347"/>
    </location>
</feature>
<accession>A0ABP8R7A0</accession>
<dbReference type="Proteomes" id="UP001500503">
    <property type="component" value="Unassembled WGS sequence"/>
</dbReference>
<evidence type="ECO:0000256" key="3">
    <source>
        <dbReference type="PROSITE-ProRule" id="PRU00221"/>
    </source>
</evidence>
<feature type="repeat" description="WD" evidence="3">
    <location>
        <begin position="852"/>
        <end position="893"/>
    </location>
</feature>
<gene>
    <name evidence="6" type="ORF">GCM10023191_096660</name>
</gene>
<dbReference type="InterPro" id="IPR020472">
    <property type="entry name" value="WD40_PAC1"/>
</dbReference>
<keyword evidence="4" id="KW-0802">TPR repeat</keyword>
<dbReference type="EMBL" id="BAABHF010000065">
    <property type="protein sequence ID" value="GAA4520151.1"/>
    <property type="molecule type" value="Genomic_DNA"/>
</dbReference>
<dbReference type="PANTHER" id="PTHR19879:SF9">
    <property type="entry name" value="TRANSCRIPTION INITIATION FACTOR TFIID SUBUNIT 5"/>
    <property type="match status" value="1"/>
</dbReference>
<dbReference type="Gene3D" id="3.30.200.20">
    <property type="entry name" value="Phosphorylase Kinase, domain 1"/>
    <property type="match status" value="1"/>
</dbReference>
<dbReference type="SMART" id="SM00320">
    <property type="entry name" value="WD40"/>
    <property type="match status" value="14"/>
</dbReference>
<protein>
    <recommendedName>
        <fullName evidence="5">Protein kinase domain-containing protein</fullName>
    </recommendedName>
</protein>
<dbReference type="Pfam" id="PF00400">
    <property type="entry name" value="WD40"/>
    <property type="match status" value="9"/>
</dbReference>
<dbReference type="Gene3D" id="1.25.40.10">
    <property type="entry name" value="Tetratricopeptide repeat domain"/>
    <property type="match status" value="1"/>
</dbReference>
<dbReference type="SMART" id="SM00028">
    <property type="entry name" value="TPR"/>
    <property type="match status" value="2"/>
</dbReference>
<feature type="repeat" description="WD" evidence="3">
    <location>
        <begin position="819"/>
        <end position="851"/>
    </location>
</feature>
<evidence type="ECO:0000256" key="1">
    <source>
        <dbReference type="ARBA" id="ARBA00022574"/>
    </source>
</evidence>
<feature type="repeat" description="WD" evidence="3">
    <location>
        <begin position="652"/>
        <end position="691"/>
    </location>
</feature>
<dbReference type="InterPro" id="IPR019775">
    <property type="entry name" value="WD40_repeat_CS"/>
</dbReference>
<dbReference type="CDD" id="cd14014">
    <property type="entry name" value="STKc_PknB_like"/>
    <property type="match status" value="1"/>
</dbReference>
<keyword evidence="1 3" id="KW-0853">WD repeat</keyword>
<dbReference type="Pfam" id="PF00069">
    <property type="entry name" value="Pkinase"/>
    <property type="match status" value="1"/>
</dbReference>
<feature type="repeat" description="WD" evidence="3">
    <location>
        <begin position="937"/>
        <end position="976"/>
    </location>
</feature>
<dbReference type="Gene3D" id="1.10.510.10">
    <property type="entry name" value="Transferase(Phosphotransferase) domain 1"/>
    <property type="match status" value="1"/>
</dbReference>
<dbReference type="Gene3D" id="2.130.10.10">
    <property type="entry name" value="YVTN repeat-like/Quinoprotein amine dehydrogenase"/>
    <property type="match status" value="5"/>
</dbReference>
<name>A0ABP8R7A0_9ACTN</name>
<sequence>MAAGGVWRTGQVVDGRYEVLQVHESGGMGVVYRVRHLEWDADLAVKCPRAELFRTRAQRDRFIAEAEIWVSLGLHPNVCGCHYVRVLDGIPRVFAEYVTGGSLRDWIHDRRLYAGGRAEALTRVLDVAVQFAWGLAHAHDRGLVHQDVKPANVLMDVTAAGAVAKVTDFGLTRAVTAPPMAADAAPAEADLVVSVHGLTPAYASPEQSAGRRVDRRTDVYSFAVSVLEMFTGGISWMSGATAGAALAARRERPEPGVPEPPKDLAELLARCLSPHPAGRPASMGEVAAELTEIYRRVVGTPYPRSAPVAADLRADELNNRGVSLLDLGRPDEAGEAFAAALAADPQHLNATYNAGLLRWRRGECTDEDLLAALDATVAGGADPGQTRRLLAEVHRERGDRDQADALLGRASTVRSGRSDGALRVPWYVYQEHDETFFGMRMRRQPPSMHIRFTDDGGRAVTECDGVLRVWDVRDGRCLRQLTVPAGRFDVSGDGRYAVTAGPDAVHFWDLANERRLRVLDAPEGWDRSLWSASVRLSGDGRVAVSANYDGTVLVWDFPDGRLRPALDGHDGNAIAAVDHDGRLVLTAGREDGTVRLWEAATGRCVRVLDGRVRDGYQGVDALCLSADGRIAAVAAGGRIRVWHLHGGHTRTLRGHTRVVGSLAVSGGFLVSTAADDTVRLWTLDEGRCLRTFRGEAGPVRAAHLDADAGVLLSAWQAGLLRRWTVPPRRTAPPRLSRPREHAELSGLDATVAHLMHRARSATDPRTALGLLAEARAVPGYEREPRLLAAWRELGRSADRIGLRSAWSAGVFEGDTAAFAVDVDAAGRIAVSGGTGGTVRVWDVEAGTCLRVTAKQLSAVNTVEVSDDGSRAMSASRDGTIAVWSIETGERIGGLDRPLALGATAAALDRAGRLALVAGADAVIRLWNLDTGACERELTGHAGKVCALWLGPGLTASAGADRVVRLWDPRTGQCLRALRGHTDQVMSVCLSPGDRYALSAGAYTDRTIRLWDTATGECVRVFGDEPDSPRAADSVPKVASKRVRFTPDGRFAVSGGTDATVRIWDLATGRCLSTLDGHKGEVTAVVVGADAGFALSASMDGTVRRWELDWDLRVPG</sequence>
<dbReference type="CDD" id="cd00200">
    <property type="entry name" value="WD40"/>
    <property type="match status" value="2"/>
</dbReference>
<dbReference type="SUPFAM" id="SSF50978">
    <property type="entry name" value="WD40 repeat-like"/>
    <property type="match status" value="2"/>
</dbReference>
<evidence type="ECO:0000313" key="7">
    <source>
        <dbReference type="Proteomes" id="UP001500503"/>
    </source>
</evidence>
<dbReference type="InterPro" id="IPR011009">
    <property type="entry name" value="Kinase-like_dom_sf"/>
</dbReference>